<proteinExistence type="predicted"/>
<name>A0A3L6T265_PANMI</name>
<keyword evidence="2" id="KW-1185">Reference proteome</keyword>
<gene>
    <name evidence="1" type="ORF">C2845_PM05G15890</name>
</gene>
<dbReference type="Proteomes" id="UP000275267">
    <property type="component" value="Unassembled WGS sequence"/>
</dbReference>
<dbReference type="AlphaFoldDB" id="A0A3L6T265"/>
<protein>
    <submittedName>
        <fullName evidence="1">Uncharacterized protein</fullName>
    </submittedName>
</protein>
<dbReference type="EMBL" id="PQIB02000003">
    <property type="protein sequence ID" value="RLN30667.1"/>
    <property type="molecule type" value="Genomic_DNA"/>
</dbReference>
<organism evidence="1 2">
    <name type="scientific">Panicum miliaceum</name>
    <name type="common">Proso millet</name>
    <name type="synonym">Broomcorn millet</name>
    <dbReference type="NCBI Taxonomy" id="4540"/>
    <lineage>
        <taxon>Eukaryota</taxon>
        <taxon>Viridiplantae</taxon>
        <taxon>Streptophyta</taxon>
        <taxon>Embryophyta</taxon>
        <taxon>Tracheophyta</taxon>
        <taxon>Spermatophyta</taxon>
        <taxon>Magnoliopsida</taxon>
        <taxon>Liliopsida</taxon>
        <taxon>Poales</taxon>
        <taxon>Poaceae</taxon>
        <taxon>PACMAD clade</taxon>
        <taxon>Panicoideae</taxon>
        <taxon>Panicodae</taxon>
        <taxon>Paniceae</taxon>
        <taxon>Panicinae</taxon>
        <taxon>Panicum</taxon>
        <taxon>Panicum sect. Panicum</taxon>
    </lineage>
</organism>
<comment type="caution">
    <text evidence="1">The sequence shown here is derived from an EMBL/GenBank/DDBJ whole genome shotgun (WGS) entry which is preliminary data.</text>
</comment>
<evidence type="ECO:0000313" key="1">
    <source>
        <dbReference type="EMBL" id="RLN30667.1"/>
    </source>
</evidence>
<accession>A0A3L6T265</accession>
<reference evidence="2" key="1">
    <citation type="journal article" date="2019" name="Nat. Commun.">
        <title>The genome of broomcorn millet.</title>
        <authorList>
            <person name="Zou C."/>
            <person name="Miki D."/>
            <person name="Li D."/>
            <person name="Tang Q."/>
            <person name="Xiao L."/>
            <person name="Rajput S."/>
            <person name="Deng P."/>
            <person name="Jia W."/>
            <person name="Huang R."/>
            <person name="Zhang M."/>
            <person name="Sun Y."/>
            <person name="Hu J."/>
            <person name="Fu X."/>
            <person name="Schnable P.S."/>
            <person name="Li F."/>
            <person name="Zhang H."/>
            <person name="Feng B."/>
            <person name="Zhu X."/>
            <person name="Liu R."/>
            <person name="Schnable J.C."/>
            <person name="Zhu J.-K."/>
            <person name="Zhang H."/>
        </authorList>
    </citation>
    <scope>NUCLEOTIDE SEQUENCE [LARGE SCALE GENOMIC DNA]</scope>
</reference>
<evidence type="ECO:0000313" key="2">
    <source>
        <dbReference type="Proteomes" id="UP000275267"/>
    </source>
</evidence>
<sequence>MAPDPFDASSLRYKGRVPKECFLAKLPDWLQHCSDNVVSPSHDLAAEGNVKYIRASKHMEFCSACKAFARYRISGPAAGAQIQLKVVIMPYMPLIDAYQIHQLISEPDVLPDTFEDVAKSVNCGQKAQQDDKIYLGLGTLFDQPNAEENEEDEEEEVDYNAAAAKWEMKRGCLSIDECGGIMEFVVVNYSFLWSKAERYCTFRFIAYPLEDILGRLDTFDKLVHKPSPLLLHQFNDEVEKARKQLIFAMYMNDLDPHDIIRCFFPSIHDRVYLDCVLCKPDSNANDADDSPETMGRLFQELNGLGLQEFDATISVENAQYNLMRQEGFLEEFLLKSGTMRSFTRSEEQLRTTVQTLLQNLKLVTAVPTLIGASSMVSDEY</sequence>
<dbReference type="OrthoDB" id="10615268at2759"/>